<protein>
    <submittedName>
        <fullName evidence="1">Uncharacterized protein</fullName>
    </submittedName>
</protein>
<dbReference type="EMBL" id="LR796618">
    <property type="protein sequence ID" value="CAB4154520.1"/>
    <property type="molecule type" value="Genomic_DNA"/>
</dbReference>
<proteinExistence type="predicted"/>
<reference evidence="1" key="1">
    <citation type="submission" date="2020-04" db="EMBL/GenBank/DDBJ databases">
        <authorList>
            <person name="Chiriac C."/>
            <person name="Salcher M."/>
            <person name="Ghai R."/>
            <person name="Kavagutti S V."/>
        </authorList>
    </citation>
    <scope>NUCLEOTIDE SEQUENCE</scope>
</reference>
<name>A0A6J5N4R6_9CAUD</name>
<sequence length="721" mass="83268">MNNINTDSAYYLNPVYRPINISSYFSEDNSTGSTYSISIFFLSTPMAIVDGNYFKLNNVTFTFKDLPSQNQIPTSDVLTDNLELIFLIKEVIENNPIFDNYQITVYNGGGGVAVLRLTHRIPFTTDRIVFSTNNPTWISVIDEQIPQYTYLQQGLTNYSIWVDVFTNDYKYPFYWTQTTATTTTLPIQQTTLYKSFQSNNSYVFDISPILQSVSQTTLPYLAPNVTVYEKDSNSLNNFGLKFYESYDVTFSSGTQSTTTIRRFPLNNNDSFGINNQWYWDAARFMTLAERESYYSLDTQYIQLRSDTINGRTQLLFKYQLDIGETISIENNSQTIVYTASTTNDIYQFRIETNLSGTVENFLTAFASDFSNYTYSYTAYGYSQVYVDLDNLFSDVNDDLITSGSSNGHIVRTDFLPSRTENIIDLEYPPEEGVNEQSIIKFLTDRPRAGTRLYYNATSGNAIYYRYNKLSAFLSIYENVDDGLPILGQGFFTRVKYYEDGQWSDTWSDSLYTPWEYKTVTLEGADNGLYHIQLDPLYLSAITTTEKIRYAIGWYILKDDGGSGLSYIKNYTEEFEYDIEKLCDYQSVKTFLFLNDLGGWDNYDFIEDLTIEYTRDSTLIGTDSSGSVTVGTTYEQIFQNSIEESYRLKTVVNSQAEYDWLYQLVKSARVYLITYTSLNIDNSYFQKVIITKTDFQETENTNQWILNIEYRIARKDTTQKSV</sequence>
<accession>A0A6J5N4R6</accession>
<organism evidence="1">
    <name type="scientific">uncultured Caudovirales phage</name>
    <dbReference type="NCBI Taxonomy" id="2100421"/>
    <lineage>
        <taxon>Viruses</taxon>
        <taxon>Duplodnaviria</taxon>
        <taxon>Heunggongvirae</taxon>
        <taxon>Uroviricota</taxon>
        <taxon>Caudoviricetes</taxon>
        <taxon>Peduoviridae</taxon>
        <taxon>Maltschvirus</taxon>
        <taxon>Maltschvirus maltsch</taxon>
    </lineage>
</organism>
<evidence type="ECO:0000313" key="1">
    <source>
        <dbReference type="EMBL" id="CAB4154520.1"/>
    </source>
</evidence>
<gene>
    <name evidence="1" type="ORF">UFOVP648_12</name>
</gene>